<dbReference type="Pfam" id="PF00041">
    <property type="entry name" value="fn3"/>
    <property type="match status" value="1"/>
</dbReference>
<accession>A0A9W6NR24</accession>
<keyword evidence="2" id="KW-0119">Carbohydrate metabolism</keyword>
<evidence type="ECO:0000313" key="4">
    <source>
        <dbReference type="EMBL" id="GLL06149.1"/>
    </source>
</evidence>
<dbReference type="GO" id="GO:0000272">
    <property type="term" value="P:polysaccharide catabolic process"/>
    <property type="evidence" value="ECO:0007669"/>
    <property type="project" value="UniProtKB-KW"/>
</dbReference>
<dbReference type="InterPro" id="IPR036116">
    <property type="entry name" value="FN3_sf"/>
</dbReference>
<dbReference type="GO" id="GO:0016798">
    <property type="term" value="F:hydrolase activity, acting on glycosyl bonds"/>
    <property type="evidence" value="ECO:0007669"/>
    <property type="project" value="UniProtKB-KW"/>
</dbReference>
<evidence type="ECO:0000313" key="5">
    <source>
        <dbReference type="Proteomes" id="UP001143480"/>
    </source>
</evidence>
<evidence type="ECO:0000259" key="3">
    <source>
        <dbReference type="PROSITE" id="PS50853"/>
    </source>
</evidence>
<dbReference type="InterPro" id="IPR003961">
    <property type="entry name" value="FN3_dom"/>
</dbReference>
<evidence type="ECO:0000256" key="1">
    <source>
        <dbReference type="ARBA" id="ARBA00023295"/>
    </source>
</evidence>
<protein>
    <recommendedName>
        <fullName evidence="3">Fibronectin type-III domain-containing protein</fullName>
    </recommendedName>
</protein>
<dbReference type="Gene3D" id="2.60.40.10">
    <property type="entry name" value="Immunoglobulins"/>
    <property type="match status" value="1"/>
</dbReference>
<dbReference type="EMBL" id="BSFP01000068">
    <property type="protein sequence ID" value="GLL06149.1"/>
    <property type="molecule type" value="Genomic_DNA"/>
</dbReference>
<proteinExistence type="predicted"/>
<dbReference type="SUPFAM" id="SSF49265">
    <property type="entry name" value="Fibronectin type III"/>
    <property type="match status" value="1"/>
</dbReference>
<dbReference type="AlphaFoldDB" id="A0A9W6NR24"/>
<organism evidence="4 5">
    <name type="scientific">Dactylosporangium matsuzakiense</name>
    <dbReference type="NCBI Taxonomy" id="53360"/>
    <lineage>
        <taxon>Bacteria</taxon>
        <taxon>Bacillati</taxon>
        <taxon>Actinomycetota</taxon>
        <taxon>Actinomycetes</taxon>
        <taxon>Micromonosporales</taxon>
        <taxon>Micromonosporaceae</taxon>
        <taxon>Dactylosporangium</taxon>
    </lineage>
</organism>
<comment type="caution">
    <text evidence="4">The sequence shown here is derived from an EMBL/GenBank/DDBJ whole genome shotgun (WGS) entry which is preliminary data.</text>
</comment>
<name>A0A9W6NR24_9ACTN</name>
<feature type="domain" description="Fibronectin type-III" evidence="3">
    <location>
        <begin position="1"/>
        <end position="89"/>
    </location>
</feature>
<dbReference type="Proteomes" id="UP001143480">
    <property type="component" value="Unassembled WGS sequence"/>
</dbReference>
<keyword evidence="1" id="KW-0326">Glycosidase</keyword>
<reference evidence="4" key="2">
    <citation type="submission" date="2023-01" db="EMBL/GenBank/DDBJ databases">
        <authorList>
            <person name="Sun Q."/>
            <person name="Evtushenko L."/>
        </authorList>
    </citation>
    <scope>NUCLEOTIDE SEQUENCE</scope>
    <source>
        <strain evidence="4">VKM Ac-1321</strain>
    </source>
</reference>
<dbReference type="InterPro" id="IPR013783">
    <property type="entry name" value="Ig-like_fold"/>
</dbReference>
<dbReference type="CDD" id="cd00063">
    <property type="entry name" value="FN3"/>
    <property type="match status" value="1"/>
</dbReference>
<keyword evidence="2" id="KW-0624">Polysaccharide degradation</keyword>
<sequence length="89" mass="9197">MPSGLTATPRNAGTIRLTWTDNSGNESGFTVLNGAASRNAGANATSFDWDGLAPGTYMCFKVRAYNPSGVSAYTPTAQESWACATTAAV</sequence>
<keyword evidence="1" id="KW-0378">Hydrolase</keyword>
<keyword evidence="5" id="KW-1185">Reference proteome</keyword>
<evidence type="ECO:0000256" key="2">
    <source>
        <dbReference type="ARBA" id="ARBA00023326"/>
    </source>
</evidence>
<dbReference type="PROSITE" id="PS50853">
    <property type="entry name" value="FN3"/>
    <property type="match status" value="1"/>
</dbReference>
<gene>
    <name evidence="4" type="ORF">GCM10017581_078970</name>
</gene>
<reference evidence="4" key="1">
    <citation type="journal article" date="2014" name="Int. J. Syst. Evol. Microbiol.">
        <title>Complete genome sequence of Corynebacterium casei LMG S-19264T (=DSM 44701T), isolated from a smear-ripened cheese.</title>
        <authorList>
            <consortium name="US DOE Joint Genome Institute (JGI-PGF)"/>
            <person name="Walter F."/>
            <person name="Albersmeier A."/>
            <person name="Kalinowski J."/>
            <person name="Ruckert C."/>
        </authorList>
    </citation>
    <scope>NUCLEOTIDE SEQUENCE</scope>
    <source>
        <strain evidence="4">VKM Ac-1321</strain>
    </source>
</reference>